<feature type="compositionally biased region" description="Acidic residues" evidence="1">
    <location>
        <begin position="218"/>
        <end position="263"/>
    </location>
</feature>
<protein>
    <submittedName>
        <fullName evidence="2">Uncharacterized protein</fullName>
    </submittedName>
</protein>
<comment type="caution">
    <text evidence="2">The sequence shown here is derived from an EMBL/GenBank/DDBJ whole genome shotgun (WGS) entry which is preliminary data.</text>
</comment>
<dbReference type="EMBL" id="JAYMGO010000001">
    <property type="protein sequence ID" value="KAL1282426.1"/>
    <property type="molecule type" value="Genomic_DNA"/>
</dbReference>
<dbReference type="Proteomes" id="UP001558613">
    <property type="component" value="Unassembled WGS sequence"/>
</dbReference>
<evidence type="ECO:0000313" key="2">
    <source>
        <dbReference type="EMBL" id="KAL1282426.1"/>
    </source>
</evidence>
<accession>A0ABR3P0T9</accession>
<reference evidence="2 3" key="1">
    <citation type="submission" date="2023-09" db="EMBL/GenBank/DDBJ databases">
        <authorList>
            <person name="Wang M."/>
        </authorList>
    </citation>
    <scope>NUCLEOTIDE SEQUENCE [LARGE SCALE GENOMIC DNA]</scope>
    <source>
        <strain evidence="2">GT-2023</strain>
        <tissue evidence="2">Liver</tissue>
    </source>
</reference>
<name>A0ABR3P0T9_9TELE</name>
<organism evidence="2 3">
    <name type="scientific">Cirrhinus molitorella</name>
    <name type="common">mud carp</name>
    <dbReference type="NCBI Taxonomy" id="172907"/>
    <lineage>
        <taxon>Eukaryota</taxon>
        <taxon>Metazoa</taxon>
        <taxon>Chordata</taxon>
        <taxon>Craniata</taxon>
        <taxon>Vertebrata</taxon>
        <taxon>Euteleostomi</taxon>
        <taxon>Actinopterygii</taxon>
        <taxon>Neopterygii</taxon>
        <taxon>Teleostei</taxon>
        <taxon>Ostariophysi</taxon>
        <taxon>Cypriniformes</taxon>
        <taxon>Cyprinidae</taxon>
        <taxon>Labeoninae</taxon>
        <taxon>Labeonini</taxon>
        <taxon>Cirrhinus</taxon>
    </lineage>
</organism>
<evidence type="ECO:0000313" key="3">
    <source>
        <dbReference type="Proteomes" id="UP001558613"/>
    </source>
</evidence>
<feature type="region of interest" description="Disordered" evidence="1">
    <location>
        <begin position="328"/>
        <end position="347"/>
    </location>
</feature>
<proteinExistence type="predicted"/>
<gene>
    <name evidence="2" type="ORF">QQF64_001229</name>
</gene>
<sequence>MSKSMCGCGCSIISSLMKRLGRSACCSDLLSCSHTSEHLQRLATGCPPQHKNAKPLSSSDSLAKVQEVASWLLEMNQDLLSGGSGSRAAQQQRQRPGAAGAGNSTSGRTPQPQAEHMNRVLEEQEQEAQQQRREPGEEEEGGRERPREAEEEPWPSGGEPVEEGRRNEVNGAEKGAQWMWEQEQRRRRGRHREEDEENEEENNNSGREAQVGAGLRSEEDDDRPEDEEDGEEEMDQDSDEFEHSEESGREEEEEAEDEEEGEEGLQSPSLRASLSDLNDNTDQSSGRQHQSSPSVRKNKFLSDVEYWIVGIKRERLGLFLSKEEIQMRGDGEERGEGMQERTDPPHPHDVDTLVNALTEYDLQIFLSVSVSAVCESLSCHGESQYEEGRTVTGE</sequence>
<feature type="compositionally biased region" description="Low complexity" evidence="1">
    <location>
        <begin position="86"/>
        <end position="102"/>
    </location>
</feature>
<feature type="region of interest" description="Disordered" evidence="1">
    <location>
        <begin position="82"/>
        <end position="296"/>
    </location>
</feature>
<feature type="compositionally biased region" description="Polar residues" evidence="1">
    <location>
        <begin position="103"/>
        <end position="112"/>
    </location>
</feature>
<keyword evidence="3" id="KW-1185">Reference proteome</keyword>
<feature type="compositionally biased region" description="Polar residues" evidence="1">
    <location>
        <begin position="266"/>
        <end position="295"/>
    </location>
</feature>
<evidence type="ECO:0000256" key="1">
    <source>
        <dbReference type="SAM" id="MobiDB-lite"/>
    </source>
</evidence>